<evidence type="ECO:0008006" key="3">
    <source>
        <dbReference type="Google" id="ProtNLM"/>
    </source>
</evidence>
<accession>A0ABS5VPP2</accession>
<reference evidence="1 2" key="1">
    <citation type="submission" date="2021-05" db="EMBL/GenBank/DDBJ databases">
        <title>A Polyphasic approach of four new species of the genus Ohtaekwangia: Ohtaekwangia histidinii sp. nov., Ohtaekwangia cretensis sp. nov., Ohtaekwangia indiensis sp. nov., Ohtaekwangia reichenbachii sp. nov. from diverse environment.</title>
        <authorList>
            <person name="Octaviana S."/>
        </authorList>
    </citation>
    <scope>NUCLEOTIDE SEQUENCE [LARGE SCALE GENOMIC DNA]</scope>
    <source>
        <strain evidence="1 2">PWU20</strain>
    </source>
</reference>
<proteinExistence type="predicted"/>
<dbReference type="EMBL" id="JAHESD010000013">
    <property type="protein sequence ID" value="MBT1703311.1"/>
    <property type="molecule type" value="Genomic_DNA"/>
</dbReference>
<comment type="caution">
    <text evidence="1">The sequence shown here is derived from an EMBL/GenBank/DDBJ whole genome shotgun (WGS) entry which is preliminary data.</text>
</comment>
<dbReference type="RefSeq" id="WP_254153272.1">
    <property type="nucleotide sequence ID" value="NZ_JAHESD010000013.1"/>
</dbReference>
<organism evidence="1 2">
    <name type="scientific">Chryseosolibacter indicus</name>
    <dbReference type="NCBI Taxonomy" id="2782351"/>
    <lineage>
        <taxon>Bacteria</taxon>
        <taxon>Pseudomonadati</taxon>
        <taxon>Bacteroidota</taxon>
        <taxon>Cytophagia</taxon>
        <taxon>Cytophagales</taxon>
        <taxon>Chryseotaleaceae</taxon>
        <taxon>Chryseosolibacter</taxon>
    </lineage>
</organism>
<evidence type="ECO:0000313" key="2">
    <source>
        <dbReference type="Proteomes" id="UP000772618"/>
    </source>
</evidence>
<name>A0ABS5VPP2_9BACT</name>
<gene>
    <name evidence="1" type="ORF">KK060_08465</name>
</gene>
<dbReference type="Proteomes" id="UP000772618">
    <property type="component" value="Unassembled WGS sequence"/>
</dbReference>
<evidence type="ECO:0000313" key="1">
    <source>
        <dbReference type="EMBL" id="MBT1703311.1"/>
    </source>
</evidence>
<keyword evidence="2" id="KW-1185">Reference proteome</keyword>
<protein>
    <recommendedName>
        <fullName evidence="3">DUF4369 domain-containing protein</fullName>
    </recommendedName>
</protein>
<sequence length="209" mass="24634">MRKFKLTSTGFFFLAVILLTKPVLAQKNWPSEVWHEGKLVLLEGDTLRGMLKYDLQQDLVQYVIKDNKPEVFTARKVLFFEIFDESVHKYRQFFALPFNTVGGYKTPIFFELLEEGKITLLTREYLEYKTISSPYYFGSYTTLVLSHKYYFLKENGSIEEFVGNKNNLLNMMGSRDEEVEKYIKANRLRYDDKYDMAKIVAYYNSLTGS</sequence>